<gene>
    <name evidence="1" type="ORF">B0A49_04963</name>
</gene>
<comment type="caution">
    <text evidence="1">The sequence shown here is derived from an EMBL/GenBank/DDBJ whole genome shotgun (WGS) entry which is preliminary data.</text>
</comment>
<dbReference type="AlphaFoldDB" id="A0A4U0XHJ9"/>
<dbReference type="OrthoDB" id="2269179at2759"/>
<dbReference type="STRING" id="331657.A0A4U0XHJ9"/>
<name>A0A4U0XHJ9_9PEZI</name>
<dbReference type="EMBL" id="NAJN01000383">
    <property type="protein sequence ID" value="TKA74125.1"/>
    <property type="molecule type" value="Genomic_DNA"/>
</dbReference>
<keyword evidence="2" id="KW-1185">Reference proteome</keyword>
<protein>
    <submittedName>
        <fullName evidence="1">Uncharacterized protein</fullName>
    </submittedName>
</protein>
<evidence type="ECO:0000313" key="2">
    <source>
        <dbReference type="Proteomes" id="UP000308768"/>
    </source>
</evidence>
<dbReference type="Proteomes" id="UP000308768">
    <property type="component" value="Unassembled WGS sequence"/>
</dbReference>
<reference evidence="1 2" key="1">
    <citation type="submission" date="2017-03" db="EMBL/GenBank/DDBJ databases">
        <title>Genomes of endolithic fungi from Antarctica.</title>
        <authorList>
            <person name="Coleine C."/>
            <person name="Masonjones S."/>
            <person name="Stajich J.E."/>
        </authorList>
    </citation>
    <scope>NUCLEOTIDE SEQUENCE [LARGE SCALE GENOMIC DNA]</scope>
    <source>
        <strain evidence="1 2">CCFEE 5187</strain>
    </source>
</reference>
<proteinExistence type="predicted"/>
<evidence type="ECO:0000313" key="1">
    <source>
        <dbReference type="EMBL" id="TKA74125.1"/>
    </source>
</evidence>
<accession>A0A4U0XHJ9</accession>
<sequence length="333" mass="37999">MDLKTVMQLEVSTASSPPTAIRSHYTYICSWTLTPLELKRLIEFMQSEGNSYAELKEWDNNLQMFGIDAGPRYFTIRYVGRCVGPTRPYDSYEEDILQGTSGILPEFMHSVEMLLPEVAKAAQVHLIRLATIDWSSATLAADDVERVLIEFFGHSTLLNRQRGGSYISYVPSREDRGVFTGLKTNFYRRLKTAGAMPVDEELWSKVDEHFQDIKVWTETNPDETGVLLHRFTDGIAKAAVRQATPREQVHGVTILAMLGKDITLQDYVGRATFLESVGWAGTMTRDFVRRLARSEATTHNVTWREDCFKPEIPFADLWPCLKHKFIVDVMDFL</sequence>
<organism evidence="1 2">
    <name type="scientific">Cryomyces minteri</name>
    <dbReference type="NCBI Taxonomy" id="331657"/>
    <lineage>
        <taxon>Eukaryota</taxon>
        <taxon>Fungi</taxon>
        <taxon>Dikarya</taxon>
        <taxon>Ascomycota</taxon>
        <taxon>Pezizomycotina</taxon>
        <taxon>Dothideomycetes</taxon>
        <taxon>Dothideomycetes incertae sedis</taxon>
        <taxon>Cryomyces</taxon>
    </lineage>
</organism>